<name>A0AAE0F0C6_9CHLO</name>
<evidence type="ECO:0000256" key="4">
    <source>
        <dbReference type="ARBA" id="ARBA00022490"/>
    </source>
</evidence>
<dbReference type="Gene3D" id="3.30.1120.90">
    <property type="entry name" value="Nucleosome assembly protein"/>
    <property type="match status" value="1"/>
</dbReference>
<keyword evidence="8" id="KW-0175">Coiled coil</keyword>
<evidence type="ECO:0008006" key="12">
    <source>
        <dbReference type="Google" id="ProtNLM"/>
    </source>
</evidence>
<protein>
    <recommendedName>
        <fullName evidence="12">Nucleosome assembly protein</fullName>
    </recommendedName>
</protein>
<evidence type="ECO:0000256" key="6">
    <source>
        <dbReference type="ARBA" id="ARBA00023242"/>
    </source>
</evidence>
<feature type="compositionally biased region" description="Acidic residues" evidence="9">
    <location>
        <begin position="333"/>
        <end position="371"/>
    </location>
</feature>
<feature type="compositionally biased region" description="Acidic residues" evidence="9">
    <location>
        <begin position="24"/>
        <end position="33"/>
    </location>
</feature>
<gene>
    <name evidence="10" type="ORF">CYMTET_44781</name>
</gene>
<keyword evidence="4" id="KW-0963">Cytoplasm</keyword>
<evidence type="ECO:0000256" key="5">
    <source>
        <dbReference type="ARBA" id="ARBA00023186"/>
    </source>
</evidence>
<keyword evidence="11" id="KW-1185">Reference proteome</keyword>
<accession>A0AAE0F0C6</accession>
<dbReference type="EMBL" id="LGRX02030430">
    <property type="protein sequence ID" value="KAK3245665.1"/>
    <property type="molecule type" value="Genomic_DNA"/>
</dbReference>
<evidence type="ECO:0000256" key="7">
    <source>
        <dbReference type="RuleBase" id="RU003876"/>
    </source>
</evidence>
<dbReference type="GO" id="GO:0005737">
    <property type="term" value="C:cytoplasm"/>
    <property type="evidence" value="ECO:0007669"/>
    <property type="project" value="UniProtKB-SubCell"/>
</dbReference>
<evidence type="ECO:0000313" key="11">
    <source>
        <dbReference type="Proteomes" id="UP001190700"/>
    </source>
</evidence>
<dbReference type="GO" id="GO:0000724">
    <property type="term" value="P:double-strand break repair via homologous recombination"/>
    <property type="evidence" value="ECO:0007669"/>
    <property type="project" value="UniProtKB-ARBA"/>
</dbReference>
<proteinExistence type="inferred from homology"/>
<evidence type="ECO:0000256" key="1">
    <source>
        <dbReference type="ARBA" id="ARBA00004123"/>
    </source>
</evidence>
<dbReference type="FunFam" id="3.30.1120.90:FF:000005">
    <property type="entry name" value="Nucleosome assembly protein11"/>
    <property type="match status" value="1"/>
</dbReference>
<dbReference type="GO" id="GO:0005634">
    <property type="term" value="C:nucleus"/>
    <property type="evidence" value="ECO:0007669"/>
    <property type="project" value="UniProtKB-SubCell"/>
</dbReference>
<keyword evidence="5" id="KW-0143">Chaperone</keyword>
<reference evidence="10 11" key="1">
    <citation type="journal article" date="2015" name="Genome Biol. Evol.">
        <title>Comparative Genomics of a Bacterivorous Green Alga Reveals Evolutionary Causalities and Consequences of Phago-Mixotrophic Mode of Nutrition.</title>
        <authorList>
            <person name="Burns J.A."/>
            <person name="Paasch A."/>
            <person name="Narechania A."/>
            <person name="Kim E."/>
        </authorList>
    </citation>
    <scope>NUCLEOTIDE SEQUENCE [LARGE SCALE GENOMIC DNA]</scope>
    <source>
        <strain evidence="10 11">PLY_AMNH</strain>
    </source>
</reference>
<organism evidence="10 11">
    <name type="scientific">Cymbomonas tetramitiformis</name>
    <dbReference type="NCBI Taxonomy" id="36881"/>
    <lineage>
        <taxon>Eukaryota</taxon>
        <taxon>Viridiplantae</taxon>
        <taxon>Chlorophyta</taxon>
        <taxon>Pyramimonadophyceae</taxon>
        <taxon>Pyramimonadales</taxon>
        <taxon>Pyramimonadaceae</taxon>
        <taxon>Cymbomonas</taxon>
    </lineage>
</organism>
<dbReference type="PANTHER" id="PTHR11875">
    <property type="entry name" value="TESTIS-SPECIFIC Y-ENCODED PROTEIN"/>
    <property type="match status" value="1"/>
</dbReference>
<comment type="similarity">
    <text evidence="3 7">Belongs to the nucleosome assembly protein (NAP) family.</text>
</comment>
<sequence>MAGLGTALPERPSKKSEKTPKQDPDDDADDPDFEAGISEADLMKALAGNREGLVSALQDKLSGLVGKSSGLIEFLPPKIKRRVEALQTIQGEHDELEEEFQKEKAELEAKYAKLYEPLYVKRADLVKGTTDVEHPEVEEVPEAGDAAEAAAAGADEPGVPEFWLRAMKNHQLLTEQITERDEGPLKHLLDVKTDKDLEDGEKGFRLHFYFSENPYFTNSSLTKTYYMVDEEDPILERAEGSDIHWNAGKNTTVKVMKKKPRKGSRNTKPITKTEQCESFFNFFSPPTVPGEDEEIDDDEAERLQEVMEADYEIGAILRERIIPRAVAWYTGEAVEDDDEDEEDDDDEGDEDDEDDDEEDDDDDDEEAEEEAPITKAGKGKGSKGNKSQAADGEQPPECKQQ</sequence>
<feature type="region of interest" description="Disordered" evidence="9">
    <location>
        <begin position="330"/>
        <end position="401"/>
    </location>
</feature>
<dbReference type="Proteomes" id="UP001190700">
    <property type="component" value="Unassembled WGS sequence"/>
</dbReference>
<dbReference type="InterPro" id="IPR037231">
    <property type="entry name" value="NAP-like_sf"/>
</dbReference>
<dbReference type="FunFam" id="1.20.5.1500:FF:000001">
    <property type="entry name" value="Nucleosome assembly protein 1-like 1"/>
    <property type="match status" value="1"/>
</dbReference>
<dbReference type="GO" id="GO:0042393">
    <property type="term" value="F:histone binding"/>
    <property type="evidence" value="ECO:0007669"/>
    <property type="project" value="UniProtKB-ARBA"/>
</dbReference>
<dbReference type="AlphaFoldDB" id="A0AAE0F0C6"/>
<keyword evidence="6" id="KW-0539">Nucleus</keyword>
<feature type="compositionally biased region" description="Basic and acidic residues" evidence="9">
    <location>
        <begin position="11"/>
        <end position="23"/>
    </location>
</feature>
<evidence type="ECO:0000256" key="3">
    <source>
        <dbReference type="ARBA" id="ARBA00009947"/>
    </source>
</evidence>
<evidence type="ECO:0000256" key="8">
    <source>
        <dbReference type="SAM" id="Coils"/>
    </source>
</evidence>
<evidence type="ECO:0000313" key="10">
    <source>
        <dbReference type="EMBL" id="KAK3245665.1"/>
    </source>
</evidence>
<evidence type="ECO:0000256" key="2">
    <source>
        <dbReference type="ARBA" id="ARBA00004496"/>
    </source>
</evidence>
<comment type="subcellular location">
    <subcellularLocation>
        <location evidence="2">Cytoplasm</location>
    </subcellularLocation>
    <subcellularLocation>
        <location evidence="1">Nucleus</location>
    </subcellularLocation>
</comment>
<feature type="region of interest" description="Disordered" evidence="9">
    <location>
        <begin position="1"/>
        <end position="34"/>
    </location>
</feature>
<dbReference type="InterPro" id="IPR002164">
    <property type="entry name" value="NAP_family"/>
</dbReference>
<comment type="caution">
    <text evidence="10">The sequence shown here is derived from an EMBL/GenBank/DDBJ whole genome shotgun (WGS) entry which is preliminary data.</text>
</comment>
<dbReference type="GO" id="GO:0006334">
    <property type="term" value="P:nucleosome assembly"/>
    <property type="evidence" value="ECO:0007669"/>
    <property type="project" value="InterPro"/>
</dbReference>
<dbReference type="SUPFAM" id="SSF143113">
    <property type="entry name" value="NAP-like"/>
    <property type="match status" value="1"/>
</dbReference>
<feature type="coiled-coil region" evidence="8">
    <location>
        <begin position="79"/>
        <end position="113"/>
    </location>
</feature>
<dbReference type="Gene3D" id="1.20.5.1500">
    <property type="match status" value="1"/>
</dbReference>
<dbReference type="Pfam" id="PF00956">
    <property type="entry name" value="NAP"/>
    <property type="match status" value="1"/>
</dbReference>
<evidence type="ECO:0000256" key="9">
    <source>
        <dbReference type="SAM" id="MobiDB-lite"/>
    </source>
</evidence>